<proteinExistence type="predicted"/>
<sequence>MNKQRTKHDHLEKRSDNPINLMLFRLHPGKLFPFRSVSAATKLCMLKRVIIPSAGWQLPFSLCEFHLTATANASCLISHYVSRNTSSLSEESEKDVSTATKLCIAERVIIQVLAGTAVLIVRIPVRP</sequence>
<evidence type="ECO:0000313" key="1">
    <source>
        <dbReference type="EMBL" id="GIX71510.1"/>
    </source>
</evidence>
<protein>
    <submittedName>
        <fullName evidence="1">Uncharacterized protein</fullName>
    </submittedName>
</protein>
<dbReference type="EMBL" id="BPLR01002226">
    <property type="protein sequence ID" value="GIX71510.1"/>
    <property type="molecule type" value="Genomic_DNA"/>
</dbReference>
<accession>A0AAV4MI36</accession>
<evidence type="ECO:0000313" key="2">
    <source>
        <dbReference type="Proteomes" id="UP001054945"/>
    </source>
</evidence>
<dbReference type="Proteomes" id="UP001054945">
    <property type="component" value="Unassembled WGS sequence"/>
</dbReference>
<dbReference type="AlphaFoldDB" id="A0AAV4MI36"/>
<name>A0AAV4MI36_CAEEX</name>
<organism evidence="1 2">
    <name type="scientific">Caerostris extrusa</name>
    <name type="common">Bark spider</name>
    <name type="synonym">Caerostris bankana</name>
    <dbReference type="NCBI Taxonomy" id="172846"/>
    <lineage>
        <taxon>Eukaryota</taxon>
        <taxon>Metazoa</taxon>
        <taxon>Ecdysozoa</taxon>
        <taxon>Arthropoda</taxon>
        <taxon>Chelicerata</taxon>
        <taxon>Arachnida</taxon>
        <taxon>Araneae</taxon>
        <taxon>Araneomorphae</taxon>
        <taxon>Entelegynae</taxon>
        <taxon>Araneoidea</taxon>
        <taxon>Araneidae</taxon>
        <taxon>Caerostris</taxon>
    </lineage>
</organism>
<reference evidence="1 2" key="1">
    <citation type="submission" date="2021-06" db="EMBL/GenBank/DDBJ databases">
        <title>Caerostris extrusa draft genome.</title>
        <authorList>
            <person name="Kono N."/>
            <person name="Arakawa K."/>
        </authorList>
    </citation>
    <scope>NUCLEOTIDE SEQUENCE [LARGE SCALE GENOMIC DNA]</scope>
</reference>
<keyword evidence="2" id="KW-1185">Reference proteome</keyword>
<comment type="caution">
    <text evidence="1">The sequence shown here is derived from an EMBL/GenBank/DDBJ whole genome shotgun (WGS) entry which is preliminary data.</text>
</comment>
<gene>
    <name evidence="1" type="ORF">CEXT_669201</name>
</gene>